<evidence type="ECO:0000313" key="5">
    <source>
        <dbReference type="EMBL" id="KXB04049.1"/>
    </source>
</evidence>
<name>A0A133VC79_9EURY</name>
<keyword evidence="6" id="KW-1185">Reference proteome</keyword>
<dbReference type="UniPathway" id="UPA00640">
    <property type="reaction ID" value="UER00692"/>
</dbReference>
<protein>
    <recommendedName>
        <fullName evidence="2">formylmethanofuran dehydrogenase</fullName>
        <ecNumber evidence="2">1.2.7.12</ecNumber>
    </recommendedName>
</protein>
<dbReference type="GO" id="GO:0018493">
    <property type="term" value="F:formylmethanofuran dehydrogenase activity"/>
    <property type="evidence" value="ECO:0007669"/>
    <property type="project" value="UniProtKB-EC"/>
</dbReference>
<dbReference type="PANTHER" id="PTHR39673">
    <property type="entry name" value="TUNGSTEN FORMYLMETHANOFURAN DEHYDROGENASE, SUBUNIT C (FWDC)"/>
    <property type="match status" value="1"/>
</dbReference>
<evidence type="ECO:0000313" key="6">
    <source>
        <dbReference type="Proteomes" id="UP000070405"/>
    </source>
</evidence>
<comment type="pathway">
    <text evidence="1">One-carbon metabolism; methanogenesis from CO(2); 5,10-methenyl-5,6,7,8-tetrahydromethanopterin from CO(2): step 1/3.</text>
</comment>
<dbReference type="EC" id="1.2.7.12" evidence="2"/>
<sequence>MIILKPKSRFKTPVEAECISPDIFSKKSLEEIKNLPIYEGNEKKTLKDLFEVKEESEDKDEKTITIQGDVKAVKQIGAEMSSGKIKIEGNAGMHLGREMKGGEIIVQGDADDWAGENMEGGLIRIKGNGCNFIGSTSWGKDVGMKGGIIVIEGNVGHEAGKRMRRGIIAVKGNTGSFAGNLITGGTILSFGDFGERAGAGMDRGTLVAFNPVELLPTFKYDSTYNPNFLRVLLRELGRYDLPIEGKHITGVYERYSGDLAALGKGEILIWKGEE</sequence>
<dbReference type="Pfam" id="PF01493">
    <property type="entry name" value="GXGXG"/>
    <property type="match status" value="1"/>
</dbReference>
<evidence type="ECO:0000259" key="4">
    <source>
        <dbReference type="Pfam" id="PF01493"/>
    </source>
</evidence>
<dbReference type="SUPFAM" id="SSF69336">
    <property type="entry name" value="Alpha subunit of glutamate synthase, C-terminal domain"/>
    <property type="match status" value="1"/>
</dbReference>
<dbReference type="Proteomes" id="UP000070405">
    <property type="component" value="Unassembled WGS sequence"/>
</dbReference>
<accession>A0A133VC79</accession>
<evidence type="ECO:0000256" key="1">
    <source>
        <dbReference type="ARBA" id="ARBA00004830"/>
    </source>
</evidence>
<reference evidence="5 6" key="1">
    <citation type="journal article" date="2016" name="Sci. Rep.">
        <title>Metabolic traits of an uncultured archaeal lineage -MSBL1- from brine pools of the Red Sea.</title>
        <authorList>
            <person name="Mwirichia R."/>
            <person name="Alam I."/>
            <person name="Rashid M."/>
            <person name="Vinu M."/>
            <person name="Ba-Alawi W."/>
            <person name="Anthony Kamau A."/>
            <person name="Kamanda Ngugi D."/>
            <person name="Goker M."/>
            <person name="Klenk H.P."/>
            <person name="Bajic V."/>
            <person name="Stingl U."/>
        </authorList>
    </citation>
    <scope>NUCLEOTIDE SEQUENCE [LARGE SCALE GENOMIC DNA]</scope>
    <source>
        <strain evidence="5">SCGC-AAA261G05</strain>
    </source>
</reference>
<dbReference type="InterPro" id="IPR036485">
    <property type="entry name" value="Glu_synth_asu_C_sf"/>
</dbReference>
<evidence type="ECO:0000256" key="3">
    <source>
        <dbReference type="ARBA" id="ARBA00048228"/>
    </source>
</evidence>
<dbReference type="InterPro" id="IPR017550">
    <property type="entry name" value="Formylmethanofuran_DH_suC"/>
</dbReference>
<comment type="caution">
    <text evidence="5">The sequence shown here is derived from an EMBL/GenBank/DDBJ whole genome shotgun (WGS) entry which is preliminary data.</text>
</comment>
<dbReference type="GO" id="GO:0046914">
    <property type="term" value="F:transition metal ion binding"/>
    <property type="evidence" value="ECO:0007669"/>
    <property type="project" value="InterPro"/>
</dbReference>
<feature type="domain" description="Glutamate synthase alpha subunit C-terminal" evidence="4">
    <location>
        <begin position="76"/>
        <end position="206"/>
    </location>
</feature>
<gene>
    <name evidence="5" type="ORF">AKJ47_00950</name>
</gene>
<dbReference type="NCBIfam" id="TIGR03122">
    <property type="entry name" value="one_C_dehyd_C"/>
    <property type="match status" value="1"/>
</dbReference>
<comment type="catalytic activity">
    <reaction evidence="3">
        <text>N-formylmethanofuran + 2 oxidized [2Fe-2S]-[ferredoxin] + H2O = methanofuran + 2 reduced [2Fe-2S]-[ferredoxin] + CO2 + H(+)</text>
        <dbReference type="Rhea" id="RHEA:19841"/>
        <dbReference type="Rhea" id="RHEA-COMP:10000"/>
        <dbReference type="Rhea" id="RHEA-COMP:10001"/>
        <dbReference type="ChEBI" id="CHEBI:15377"/>
        <dbReference type="ChEBI" id="CHEBI:15378"/>
        <dbReference type="ChEBI" id="CHEBI:16526"/>
        <dbReference type="ChEBI" id="CHEBI:33737"/>
        <dbReference type="ChEBI" id="CHEBI:33738"/>
        <dbReference type="ChEBI" id="CHEBI:57727"/>
        <dbReference type="ChEBI" id="CHEBI:58151"/>
        <dbReference type="EC" id="1.2.7.12"/>
    </reaction>
</comment>
<organism evidence="5 6">
    <name type="scientific">candidate division MSBL1 archaeon SCGC-AAA261G05</name>
    <dbReference type="NCBI Taxonomy" id="1698276"/>
    <lineage>
        <taxon>Archaea</taxon>
        <taxon>Methanobacteriati</taxon>
        <taxon>Methanobacteriota</taxon>
        <taxon>candidate division MSBL1</taxon>
    </lineage>
</organism>
<dbReference type="Gene3D" id="2.160.20.60">
    <property type="entry name" value="Glutamate synthase, alpha subunit, C-terminal domain"/>
    <property type="match status" value="1"/>
</dbReference>
<dbReference type="PANTHER" id="PTHR39673:SF5">
    <property type="entry name" value="TUNGSTEN-CONTAINING FORMYLMETHANOFURAN DEHYDROGENASE 2 SUBUNIT C"/>
    <property type="match status" value="1"/>
</dbReference>
<evidence type="ECO:0000256" key="2">
    <source>
        <dbReference type="ARBA" id="ARBA00012692"/>
    </source>
</evidence>
<dbReference type="InterPro" id="IPR002489">
    <property type="entry name" value="Glu_synth_asu_C"/>
</dbReference>
<dbReference type="EMBL" id="LHYA01000007">
    <property type="protein sequence ID" value="KXB04049.1"/>
    <property type="molecule type" value="Genomic_DNA"/>
</dbReference>
<dbReference type="AlphaFoldDB" id="A0A133VC79"/>
<proteinExistence type="predicted"/>
<dbReference type="GO" id="GO:0019386">
    <property type="term" value="P:methanogenesis, from carbon dioxide"/>
    <property type="evidence" value="ECO:0007669"/>
    <property type="project" value="UniProtKB-UniPathway"/>
</dbReference>